<organism evidence="8">
    <name type="scientific">marine metagenome</name>
    <dbReference type="NCBI Taxonomy" id="408172"/>
    <lineage>
        <taxon>unclassified sequences</taxon>
        <taxon>metagenomes</taxon>
        <taxon>ecological metagenomes</taxon>
    </lineage>
</organism>
<dbReference type="Gene3D" id="1.10.540.10">
    <property type="entry name" value="Acyl-CoA dehydrogenase/oxidase, N-terminal domain"/>
    <property type="match status" value="1"/>
</dbReference>
<keyword evidence="3" id="KW-0285">Flavoprotein</keyword>
<dbReference type="AlphaFoldDB" id="A0A382I422"/>
<proteinExistence type="inferred from homology"/>
<evidence type="ECO:0000259" key="5">
    <source>
        <dbReference type="Pfam" id="PF00441"/>
    </source>
</evidence>
<evidence type="ECO:0000256" key="3">
    <source>
        <dbReference type="ARBA" id="ARBA00022630"/>
    </source>
</evidence>
<dbReference type="InterPro" id="IPR009100">
    <property type="entry name" value="AcylCoA_DH/oxidase_NM_dom_sf"/>
</dbReference>
<name>A0A382I422_9ZZZZ</name>
<dbReference type="InterPro" id="IPR036250">
    <property type="entry name" value="AcylCo_DH-like_C"/>
</dbReference>
<dbReference type="InterPro" id="IPR006091">
    <property type="entry name" value="Acyl-CoA_Oxase/DH_mid-dom"/>
</dbReference>
<comment type="cofactor">
    <cofactor evidence="1">
        <name>FAD</name>
        <dbReference type="ChEBI" id="CHEBI:57692"/>
    </cofactor>
</comment>
<evidence type="ECO:0000256" key="2">
    <source>
        <dbReference type="ARBA" id="ARBA00009347"/>
    </source>
</evidence>
<dbReference type="SUPFAM" id="SSF47203">
    <property type="entry name" value="Acyl-CoA dehydrogenase C-terminal domain-like"/>
    <property type="match status" value="1"/>
</dbReference>
<dbReference type="EMBL" id="UINC01064920">
    <property type="protein sequence ID" value="SVB94049.1"/>
    <property type="molecule type" value="Genomic_DNA"/>
</dbReference>
<accession>A0A382I422</accession>
<dbReference type="InterPro" id="IPR037069">
    <property type="entry name" value="AcylCoA_DH/ox_N_sf"/>
</dbReference>
<dbReference type="Gene3D" id="2.40.110.10">
    <property type="entry name" value="Butyryl-CoA Dehydrogenase, subunit A, domain 2"/>
    <property type="match status" value="1"/>
</dbReference>
<feature type="domain" description="Acyl-CoA dehydrogenase/oxidase C-terminal" evidence="5">
    <location>
        <begin position="231"/>
        <end position="317"/>
    </location>
</feature>
<dbReference type="GO" id="GO:0003995">
    <property type="term" value="F:acyl-CoA dehydrogenase activity"/>
    <property type="evidence" value="ECO:0007669"/>
    <property type="project" value="TreeGrafter"/>
</dbReference>
<dbReference type="Pfam" id="PF02771">
    <property type="entry name" value="Acyl-CoA_dh_N"/>
    <property type="match status" value="1"/>
</dbReference>
<feature type="non-terminal residue" evidence="8">
    <location>
        <position position="318"/>
    </location>
</feature>
<sequence>MDFQLTDEQHFIREAIRDVCQKYQASYWRKLDLENEYPEEFVQELTRLGWLSILIPEEYGGGGLGIVEASIVLEEINRSGGHGAACHAQMYTMGTLLRNGNASQKERYLPSVAAGDLRFQSFAVTEPDAGSETTRIETTAVRHGDHYVINGEKVFISRVLESDLMLLLARTTPYADLEDKTDGLSVFIVDLRDAGDSVQVQPIDVMLNHHTNAVFFDNLEVPEENLVGVEGKGFRHIINSWNPERILIAAEAIGDGRWFIDKSTKYAGDRVVFGRQIGANQGVQFPVARAYAHIEAADLIRYKAASMFDRQESCGAEA</sequence>
<feature type="non-terminal residue" evidence="8">
    <location>
        <position position="1"/>
    </location>
</feature>
<evidence type="ECO:0000259" key="6">
    <source>
        <dbReference type="Pfam" id="PF02770"/>
    </source>
</evidence>
<gene>
    <name evidence="8" type="ORF">METZ01_LOCUS246903</name>
</gene>
<dbReference type="InterPro" id="IPR046373">
    <property type="entry name" value="Acyl-CoA_Oxase/DH_mid-dom_sf"/>
</dbReference>
<dbReference type="FunFam" id="1.10.540.10:FF:000013">
    <property type="entry name" value="Acyl-CoA dehydrogenase"/>
    <property type="match status" value="1"/>
</dbReference>
<evidence type="ECO:0008006" key="9">
    <source>
        <dbReference type="Google" id="ProtNLM"/>
    </source>
</evidence>
<dbReference type="GO" id="GO:0050660">
    <property type="term" value="F:flavin adenine dinucleotide binding"/>
    <property type="evidence" value="ECO:0007669"/>
    <property type="project" value="InterPro"/>
</dbReference>
<reference evidence="8" key="1">
    <citation type="submission" date="2018-05" db="EMBL/GenBank/DDBJ databases">
        <authorList>
            <person name="Lanie J.A."/>
            <person name="Ng W.-L."/>
            <person name="Kazmierczak K.M."/>
            <person name="Andrzejewski T.M."/>
            <person name="Davidsen T.M."/>
            <person name="Wayne K.J."/>
            <person name="Tettelin H."/>
            <person name="Glass J.I."/>
            <person name="Rusch D."/>
            <person name="Podicherti R."/>
            <person name="Tsui H.-C.T."/>
            <person name="Winkler M.E."/>
        </authorList>
    </citation>
    <scope>NUCLEOTIDE SEQUENCE</scope>
</reference>
<dbReference type="SUPFAM" id="SSF56645">
    <property type="entry name" value="Acyl-CoA dehydrogenase NM domain-like"/>
    <property type="match status" value="1"/>
</dbReference>
<feature type="domain" description="Acyl-CoA oxidase/dehydrogenase middle" evidence="6">
    <location>
        <begin position="121"/>
        <end position="218"/>
    </location>
</feature>
<dbReference type="PANTHER" id="PTHR43884">
    <property type="entry name" value="ACYL-COA DEHYDROGENASE"/>
    <property type="match status" value="1"/>
</dbReference>
<evidence type="ECO:0000313" key="8">
    <source>
        <dbReference type="EMBL" id="SVB94049.1"/>
    </source>
</evidence>
<evidence type="ECO:0000256" key="4">
    <source>
        <dbReference type="ARBA" id="ARBA00022827"/>
    </source>
</evidence>
<dbReference type="Pfam" id="PF02770">
    <property type="entry name" value="Acyl-CoA_dh_M"/>
    <property type="match status" value="1"/>
</dbReference>
<keyword evidence="4" id="KW-0274">FAD</keyword>
<dbReference type="Gene3D" id="1.20.140.10">
    <property type="entry name" value="Butyryl-CoA Dehydrogenase, subunit A, domain 3"/>
    <property type="match status" value="1"/>
</dbReference>
<evidence type="ECO:0000256" key="1">
    <source>
        <dbReference type="ARBA" id="ARBA00001974"/>
    </source>
</evidence>
<protein>
    <recommendedName>
        <fullName evidence="9">Acyl-CoA dehydrogenase</fullName>
    </recommendedName>
</protein>
<feature type="domain" description="Acyl-CoA dehydrogenase/oxidase N-terminal" evidence="7">
    <location>
        <begin position="6"/>
        <end position="116"/>
    </location>
</feature>
<dbReference type="PANTHER" id="PTHR43884:SF12">
    <property type="entry name" value="ISOVALERYL-COA DEHYDROGENASE, MITOCHONDRIAL-RELATED"/>
    <property type="match status" value="1"/>
</dbReference>
<dbReference type="Pfam" id="PF00441">
    <property type="entry name" value="Acyl-CoA_dh_1"/>
    <property type="match status" value="1"/>
</dbReference>
<comment type="similarity">
    <text evidence="2">Belongs to the acyl-CoA dehydrogenase family.</text>
</comment>
<evidence type="ECO:0000259" key="7">
    <source>
        <dbReference type="Pfam" id="PF02771"/>
    </source>
</evidence>
<dbReference type="InterPro" id="IPR009075">
    <property type="entry name" value="AcylCo_DH/oxidase_C"/>
</dbReference>
<dbReference type="InterPro" id="IPR013786">
    <property type="entry name" value="AcylCoA_DH/ox_N"/>
</dbReference>